<sequence>MELTIKKLEFDNSSTKNLPLWYNFILYNEMLTDEQELIDGIENKELGGYHLYGKFNKPISKMIDYSNMNFDDENEK</sequence>
<dbReference type="EMBL" id="SLXM01000003">
    <property type="protein sequence ID" value="TCP25885.1"/>
    <property type="molecule type" value="Genomic_DNA"/>
</dbReference>
<accession>A0A4R2NWT9</accession>
<organism evidence="1 2">
    <name type="scientific">Tenacibaculum skagerrakense</name>
    <dbReference type="NCBI Taxonomy" id="186571"/>
    <lineage>
        <taxon>Bacteria</taxon>
        <taxon>Pseudomonadati</taxon>
        <taxon>Bacteroidota</taxon>
        <taxon>Flavobacteriia</taxon>
        <taxon>Flavobacteriales</taxon>
        <taxon>Flavobacteriaceae</taxon>
        <taxon>Tenacibaculum</taxon>
    </lineage>
</organism>
<dbReference type="RefSeq" id="WP_132794270.1">
    <property type="nucleotide sequence ID" value="NZ_SLXM01000003.1"/>
</dbReference>
<reference evidence="1 2" key="1">
    <citation type="submission" date="2019-03" db="EMBL/GenBank/DDBJ databases">
        <title>Genomic Encyclopedia of Type Strains, Phase IV (KMG-IV): sequencing the most valuable type-strain genomes for metagenomic binning, comparative biology and taxonomic classification.</title>
        <authorList>
            <person name="Goeker M."/>
        </authorList>
    </citation>
    <scope>NUCLEOTIDE SEQUENCE [LARGE SCALE GENOMIC DNA]</scope>
    <source>
        <strain evidence="1 2">DSM 14836</strain>
    </source>
</reference>
<proteinExistence type="predicted"/>
<name>A0A4R2NWT9_9FLAO</name>
<evidence type="ECO:0000313" key="2">
    <source>
        <dbReference type="Proteomes" id="UP000294564"/>
    </source>
</evidence>
<comment type="caution">
    <text evidence="1">The sequence shown here is derived from an EMBL/GenBank/DDBJ whole genome shotgun (WGS) entry which is preliminary data.</text>
</comment>
<dbReference type="Proteomes" id="UP000294564">
    <property type="component" value="Unassembled WGS sequence"/>
</dbReference>
<dbReference type="OrthoDB" id="1448321at2"/>
<gene>
    <name evidence="1" type="ORF">EV195_103247</name>
</gene>
<evidence type="ECO:0000313" key="1">
    <source>
        <dbReference type="EMBL" id="TCP25885.1"/>
    </source>
</evidence>
<keyword evidence="2" id="KW-1185">Reference proteome</keyword>
<protein>
    <submittedName>
        <fullName evidence="1">Uncharacterized protein</fullName>
    </submittedName>
</protein>
<dbReference type="AlphaFoldDB" id="A0A4R2NWT9"/>